<evidence type="ECO:0000256" key="1">
    <source>
        <dbReference type="SAM" id="MobiDB-lite"/>
    </source>
</evidence>
<dbReference type="KEGG" id="tbg:TbgDal_II1530"/>
<evidence type="ECO:0000313" key="2">
    <source>
        <dbReference type="EMBL" id="CBH09421.1"/>
    </source>
</evidence>
<accession>C9ZJ63</accession>
<sequence>MSGIGPKKQTAWKCKLSPSPHPQRLRKTRLSTVATSLPPRNLPPLKIATKALPAKITYHALQLPAAQYSSETPPNYFILKLGHKTADNNFFITTTTMSEALTSKRINV</sequence>
<protein>
    <submittedName>
        <fullName evidence="2">Uncharacterized protein</fullName>
    </submittedName>
</protein>
<dbReference type="RefSeq" id="XP_011771727.1">
    <property type="nucleotide sequence ID" value="XM_011773425.1"/>
</dbReference>
<name>C9ZJ63_TRYB9</name>
<proteinExistence type="predicted"/>
<dbReference type="Proteomes" id="UP000002316">
    <property type="component" value="Chromosome 2"/>
</dbReference>
<feature type="region of interest" description="Disordered" evidence="1">
    <location>
        <begin position="1"/>
        <end position="27"/>
    </location>
</feature>
<dbReference type="GeneID" id="23858554"/>
<reference evidence="3" key="1">
    <citation type="journal article" date="2010" name="PLoS Negl. Trop. Dis.">
        <title>The genome sequence of Trypanosoma brucei gambiense, causative agent of chronic human african trypanosomiasis.</title>
        <authorList>
            <person name="Jackson A.P."/>
            <person name="Sanders M."/>
            <person name="Berry A."/>
            <person name="McQuillan J."/>
            <person name="Aslett M.A."/>
            <person name="Quail M.A."/>
            <person name="Chukualim B."/>
            <person name="Capewell P."/>
            <person name="MacLeod A."/>
            <person name="Melville S.E."/>
            <person name="Gibson W."/>
            <person name="Barry J.D."/>
            <person name="Berriman M."/>
            <person name="Hertz-Fowler C."/>
        </authorList>
    </citation>
    <scope>NUCLEOTIDE SEQUENCE [LARGE SCALE GENOMIC DNA]</scope>
    <source>
        <strain evidence="3">MHOM/CI/86/DAL972</strain>
    </source>
</reference>
<gene>
    <name evidence="2" type="ORF">TbgDal_II1530</name>
</gene>
<dbReference type="EMBL" id="FN554965">
    <property type="protein sequence ID" value="CBH09421.1"/>
    <property type="molecule type" value="Genomic_DNA"/>
</dbReference>
<dbReference type="AlphaFoldDB" id="C9ZJ63"/>
<organism evidence="2 3">
    <name type="scientific">Trypanosoma brucei gambiense (strain MHOM/CI/86/DAL972)</name>
    <dbReference type="NCBI Taxonomy" id="679716"/>
    <lineage>
        <taxon>Eukaryota</taxon>
        <taxon>Discoba</taxon>
        <taxon>Euglenozoa</taxon>
        <taxon>Kinetoplastea</taxon>
        <taxon>Metakinetoplastina</taxon>
        <taxon>Trypanosomatida</taxon>
        <taxon>Trypanosomatidae</taxon>
        <taxon>Trypanosoma</taxon>
    </lineage>
</organism>
<evidence type="ECO:0000313" key="3">
    <source>
        <dbReference type="Proteomes" id="UP000002316"/>
    </source>
</evidence>